<organism evidence="3 4">
    <name type="scientific">Kaustia mangrovi</name>
    <dbReference type="NCBI Taxonomy" id="2593653"/>
    <lineage>
        <taxon>Bacteria</taxon>
        <taxon>Pseudomonadati</taxon>
        <taxon>Pseudomonadota</taxon>
        <taxon>Alphaproteobacteria</taxon>
        <taxon>Hyphomicrobiales</taxon>
        <taxon>Parvibaculaceae</taxon>
        <taxon>Kaustia</taxon>
    </lineage>
</organism>
<dbReference type="EMBL" id="CP058214">
    <property type="protein sequence ID" value="QPC42201.1"/>
    <property type="molecule type" value="Genomic_DNA"/>
</dbReference>
<dbReference type="PROSITE" id="PS51257">
    <property type="entry name" value="PROKAR_LIPOPROTEIN"/>
    <property type="match status" value="1"/>
</dbReference>
<evidence type="ECO:0000313" key="4">
    <source>
        <dbReference type="Proteomes" id="UP000593594"/>
    </source>
</evidence>
<accession>A0A7S8C2J7</accession>
<dbReference type="InterPro" id="IPR023346">
    <property type="entry name" value="Lysozyme-like_dom_sf"/>
</dbReference>
<dbReference type="Pfam" id="PF13406">
    <property type="entry name" value="SLT_2"/>
    <property type="match status" value="1"/>
</dbReference>
<dbReference type="InterPro" id="IPR036365">
    <property type="entry name" value="PGBD-like_sf"/>
</dbReference>
<keyword evidence="4" id="KW-1185">Reference proteome</keyword>
<name>A0A7S8C2J7_9HYPH</name>
<dbReference type="InterPro" id="IPR011970">
    <property type="entry name" value="MltB_2"/>
</dbReference>
<gene>
    <name evidence="3" type="ORF">HW532_05485</name>
</gene>
<dbReference type="PANTHER" id="PTHR30163:SF8">
    <property type="entry name" value="LYTIC MUREIN TRANSGLYCOSYLASE"/>
    <property type="match status" value="1"/>
</dbReference>
<dbReference type="AlphaFoldDB" id="A0A7S8C2J7"/>
<dbReference type="InterPro" id="IPR002477">
    <property type="entry name" value="Peptidoglycan-bd-like"/>
</dbReference>
<evidence type="ECO:0000259" key="1">
    <source>
        <dbReference type="Pfam" id="PF01471"/>
    </source>
</evidence>
<dbReference type="InterPro" id="IPR043426">
    <property type="entry name" value="MltB-like"/>
</dbReference>
<dbReference type="KEGG" id="kmn:HW532_05485"/>
<evidence type="ECO:0000259" key="2">
    <source>
        <dbReference type="Pfam" id="PF13406"/>
    </source>
</evidence>
<feature type="domain" description="Transglycosylase SLT" evidence="2">
    <location>
        <begin position="38"/>
        <end position="330"/>
    </location>
</feature>
<dbReference type="InterPro" id="IPR036366">
    <property type="entry name" value="PGBDSf"/>
</dbReference>
<dbReference type="GO" id="GO:0008933">
    <property type="term" value="F:peptidoglycan lytic transglycosylase activity"/>
    <property type="evidence" value="ECO:0007669"/>
    <property type="project" value="TreeGrafter"/>
</dbReference>
<feature type="domain" description="Peptidoglycan binding-like" evidence="1">
    <location>
        <begin position="351"/>
        <end position="406"/>
    </location>
</feature>
<dbReference type="RefSeq" id="WP_213163433.1">
    <property type="nucleotide sequence ID" value="NZ_CP058214.1"/>
</dbReference>
<dbReference type="GO" id="GO:0009253">
    <property type="term" value="P:peptidoglycan catabolic process"/>
    <property type="evidence" value="ECO:0007669"/>
    <property type="project" value="TreeGrafter"/>
</dbReference>
<reference evidence="3 4" key="1">
    <citation type="submission" date="2020-06" db="EMBL/GenBank/DDBJ databases">
        <title>Genome sequence of 2 isolates from Red Sea Mangroves.</title>
        <authorList>
            <person name="Sefrji F."/>
            <person name="Michoud G."/>
            <person name="Merlino G."/>
            <person name="Daffonchio D."/>
        </authorList>
    </citation>
    <scope>NUCLEOTIDE SEQUENCE [LARGE SCALE GENOMIC DNA]</scope>
    <source>
        <strain evidence="3 4">R1DC25</strain>
    </source>
</reference>
<dbReference type="InterPro" id="IPR031304">
    <property type="entry name" value="SLT_2"/>
</dbReference>
<dbReference type="Gene3D" id="1.10.8.350">
    <property type="entry name" value="Bacterial muramidase"/>
    <property type="match status" value="1"/>
</dbReference>
<sequence length="407" mass="44538">MRLGIGSWSRTVVAGAVIAGCAVTGVLANTGGSGDTASFERFVAGFWSQARKAGISRETYRAAFRGVRPDPDILERNANQAEFKTPVWTYLDRRVTEERIAAGRAAGREVGDRIAAIEARYGVDRNILLAIWGMESNYGSHKGDKYVIRSLATLAYTGRRQKFGRQQLLAALKILQNGDIPVEYMTGSWAGAMGHTQFIPTTYEAYAVDWTGDGTRDIWRSTSDALASTANYLKRSGWQEGVPWGWEVKLPRGFDYSLVGTGTEKIVADWARLGVKPVRGGNFGAWAPESSIILPAGARGPAFLVTKNFRAILRYNNATAYALAVGHLADRIAGAPQIAARWPRDERPLSHSETQELQRLLNRRGYDTGGIDGRLGPRTLSAVRHVQGRLGLAPDGYPTTALLERLR</sequence>
<dbReference type="Gene3D" id="1.10.530.10">
    <property type="match status" value="1"/>
</dbReference>
<evidence type="ECO:0000313" key="3">
    <source>
        <dbReference type="EMBL" id="QPC42201.1"/>
    </source>
</evidence>
<dbReference type="Pfam" id="PF01471">
    <property type="entry name" value="PG_binding_1"/>
    <property type="match status" value="1"/>
</dbReference>
<dbReference type="SUPFAM" id="SSF47090">
    <property type="entry name" value="PGBD-like"/>
    <property type="match status" value="1"/>
</dbReference>
<dbReference type="NCBIfam" id="TIGR02283">
    <property type="entry name" value="MltB_2"/>
    <property type="match status" value="1"/>
</dbReference>
<proteinExistence type="predicted"/>
<dbReference type="PANTHER" id="PTHR30163">
    <property type="entry name" value="MEMBRANE-BOUND LYTIC MUREIN TRANSGLYCOSYLASE B"/>
    <property type="match status" value="1"/>
</dbReference>
<dbReference type="SUPFAM" id="SSF53955">
    <property type="entry name" value="Lysozyme-like"/>
    <property type="match status" value="1"/>
</dbReference>
<protein>
    <submittedName>
        <fullName evidence="3">Lytic murein transglycosylase</fullName>
    </submittedName>
</protein>
<dbReference type="Proteomes" id="UP000593594">
    <property type="component" value="Chromosome"/>
</dbReference>
<dbReference type="CDD" id="cd13399">
    <property type="entry name" value="Slt35-like"/>
    <property type="match status" value="1"/>
</dbReference>
<dbReference type="Gene3D" id="1.10.101.10">
    <property type="entry name" value="PGBD-like superfamily/PGBD"/>
    <property type="match status" value="1"/>
</dbReference>